<dbReference type="InterPro" id="IPR016130">
    <property type="entry name" value="Tyr_Pase_AS"/>
</dbReference>
<protein>
    <submittedName>
        <fullName evidence="3">Protein tyrosine/serine phosphatase</fullName>
    </submittedName>
</protein>
<gene>
    <name evidence="3" type="ordered locus">Sinac_7066</name>
</gene>
<sequence length="244" mass="27608">MRAGQVRKWVVRPILAAAVLAATFVGVRVWKNNLDVVQSERIFRSGQMPAANLARTVRDHRIKTVLNLRGANPEQAWYPAERATTLNAGATQIDLAMASDMWLSRNQARTIINVLDTCTYPILIHCQWGSERTGLVSAIAELLRPGGSLADARRQFSLTYLYIKAGDGAVMERHLDRYEQWLRNGKLVHSPEQFRRWIAHEFRPESPSREEWPYDPYPPVIITRPGPTEPPTAQLADEGSVSRK</sequence>
<keyword evidence="4" id="KW-1185">Reference proteome</keyword>
<keyword evidence="2" id="KW-1133">Transmembrane helix</keyword>
<dbReference type="Pfam" id="PF13350">
    <property type="entry name" value="Y_phosphatase3"/>
    <property type="match status" value="1"/>
</dbReference>
<evidence type="ECO:0000313" key="3">
    <source>
        <dbReference type="EMBL" id="AGA31120.1"/>
    </source>
</evidence>
<dbReference type="SUPFAM" id="SSF52799">
    <property type="entry name" value="(Phosphotyrosine protein) phosphatases II"/>
    <property type="match status" value="1"/>
</dbReference>
<dbReference type="STRING" id="886293.Sinac_7066"/>
<feature type="region of interest" description="Disordered" evidence="1">
    <location>
        <begin position="206"/>
        <end position="244"/>
    </location>
</feature>
<dbReference type="InterPro" id="IPR029021">
    <property type="entry name" value="Prot-tyrosine_phosphatase-like"/>
</dbReference>
<dbReference type="HOGENOM" id="CLU_1011117_0_0_0"/>
<name>L0DQF3_SINAD</name>
<organism evidence="3 4">
    <name type="scientific">Singulisphaera acidiphila (strain ATCC BAA-1392 / DSM 18658 / VKM B-2454 / MOB10)</name>
    <dbReference type="NCBI Taxonomy" id="886293"/>
    <lineage>
        <taxon>Bacteria</taxon>
        <taxon>Pseudomonadati</taxon>
        <taxon>Planctomycetota</taxon>
        <taxon>Planctomycetia</taxon>
        <taxon>Isosphaerales</taxon>
        <taxon>Isosphaeraceae</taxon>
        <taxon>Singulisphaera</taxon>
    </lineage>
</organism>
<keyword evidence="2" id="KW-0812">Transmembrane</keyword>
<evidence type="ECO:0000256" key="1">
    <source>
        <dbReference type="SAM" id="MobiDB-lite"/>
    </source>
</evidence>
<dbReference type="PROSITE" id="PS00383">
    <property type="entry name" value="TYR_PHOSPHATASE_1"/>
    <property type="match status" value="1"/>
</dbReference>
<reference evidence="3 4" key="1">
    <citation type="submission" date="2012-02" db="EMBL/GenBank/DDBJ databases">
        <title>Complete sequence of chromosome of Singulisphaera acidiphila DSM 18658.</title>
        <authorList>
            <consortium name="US DOE Joint Genome Institute (JGI-PGF)"/>
            <person name="Lucas S."/>
            <person name="Copeland A."/>
            <person name="Lapidus A."/>
            <person name="Glavina del Rio T."/>
            <person name="Dalin E."/>
            <person name="Tice H."/>
            <person name="Bruce D."/>
            <person name="Goodwin L."/>
            <person name="Pitluck S."/>
            <person name="Peters L."/>
            <person name="Ovchinnikova G."/>
            <person name="Chertkov O."/>
            <person name="Kyrpides N."/>
            <person name="Mavromatis K."/>
            <person name="Ivanova N."/>
            <person name="Brettin T."/>
            <person name="Detter J.C."/>
            <person name="Han C."/>
            <person name="Larimer F."/>
            <person name="Land M."/>
            <person name="Hauser L."/>
            <person name="Markowitz V."/>
            <person name="Cheng J.-F."/>
            <person name="Hugenholtz P."/>
            <person name="Woyke T."/>
            <person name="Wu D."/>
            <person name="Tindall B."/>
            <person name="Pomrenke H."/>
            <person name="Brambilla E."/>
            <person name="Klenk H.-P."/>
            <person name="Eisen J.A."/>
        </authorList>
    </citation>
    <scope>NUCLEOTIDE SEQUENCE [LARGE SCALE GENOMIC DNA]</scope>
    <source>
        <strain evidence="4">ATCC BAA-1392 / DSM 18658 / VKM B-2454 / MOB10</strain>
    </source>
</reference>
<dbReference type="EMBL" id="CP003364">
    <property type="protein sequence ID" value="AGA31120.1"/>
    <property type="molecule type" value="Genomic_DNA"/>
</dbReference>
<dbReference type="InterPro" id="IPR026893">
    <property type="entry name" value="Tyr/Ser_Pase_IphP-type"/>
</dbReference>
<dbReference type="Proteomes" id="UP000010798">
    <property type="component" value="Chromosome"/>
</dbReference>
<dbReference type="eggNOG" id="COG2365">
    <property type="taxonomic scope" value="Bacteria"/>
</dbReference>
<evidence type="ECO:0000256" key="2">
    <source>
        <dbReference type="SAM" id="Phobius"/>
    </source>
</evidence>
<dbReference type="KEGG" id="saci:Sinac_7066"/>
<accession>L0DQF3</accession>
<dbReference type="GO" id="GO:0004721">
    <property type="term" value="F:phosphoprotein phosphatase activity"/>
    <property type="evidence" value="ECO:0007669"/>
    <property type="project" value="InterPro"/>
</dbReference>
<evidence type="ECO:0000313" key="4">
    <source>
        <dbReference type="Proteomes" id="UP000010798"/>
    </source>
</evidence>
<dbReference type="Gene3D" id="3.90.190.10">
    <property type="entry name" value="Protein tyrosine phosphatase superfamily"/>
    <property type="match status" value="1"/>
</dbReference>
<keyword evidence="2" id="KW-0472">Membrane</keyword>
<dbReference type="AlphaFoldDB" id="L0DQF3"/>
<feature type="transmembrane region" description="Helical" evidence="2">
    <location>
        <begin position="9"/>
        <end position="30"/>
    </location>
</feature>
<proteinExistence type="predicted"/>